<evidence type="ECO:0000256" key="1">
    <source>
        <dbReference type="SAM" id="Phobius"/>
    </source>
</evidence>
<keyword evidence="1" id="KW-0472">Membrane</keyword>
<proteinExistence type="predicted"/>
<evidence type="ECO:0008006" key="3">
    <source>
        <dbReference type="Google" id="ProtNLM"/>
    </source>
</evidence>
<organism evidence="2">
    <name type="scientific">Clostridium botulinum B str. Osaka05</name>
    <dbReference type="NCBI Taxonomy" id="1407017"/>
    <lineage>
        <taxon>Bacteria</taxon>
        <taxon>Bacillati</taxon>
        <taxon>Bacillota</taxon>
        <taxon>Clostridia</taxon>
        <taxon>Eubacteriales</taxon>
        <taxon>Clostridiaceae</taxon>
        <taxon>Clostridium</taxon>
    </lineage>
</organism>
<dbReference type="EMBL" id="DF384213">
    <property type="protein sequence ID" value="GAE02549.1"/>
    <property type="molecule type" value="Genomic_DNA"/>
</dbReference>
<feature type="transmembrane region" description="Helical" evidence="1">
    <location>
        <begin position="15"/>
        <end position="36"/>
    </location>
</feature>
<dbReference type="AlphaFoldDB" id="A0A0S6U6X8"/>
<dbReference type="HOGENOM" id="CLU_210189_5_1_9"/>
<protein>
    <recommendedName>
        <fullName evidence="3">MetS family NSS transporter small subunit</fullName>
    </recommendedName>
</protein>
<gene>
    <name evidence="2" type="ORF">CBO05C_2239</name>
</gene>
<keyword evidence="1" id="KW-1133">Transmembrane helix</keyword>
<dbReference type="Proteomes" id="UP000054164">
    <property type="component" value="Unassembled WGS sequence"/>
</dbReference>
<reference evidence="2" key="1">
    <citation type="submission" date="2013-10" db="EMBL/GenBank/DDBJ databases">
        <title>Draft genome sequence of Clostridium botulinum type B strain Osaka05.</title>
        <authorList>
            <person name="Sakaguchi Y."/>
            <person name="Hosomi K."/>
            <person name="Uchiyama J."/>
            <person name="Ogura Y."/>
            <person name="Sakaguchi M."/>
            <person name="Kohda T."/>
            <person name="Mukamoto M."/>
            <person name="Misawa N."/>
            <person name="Matsuzaki S."/>
            <person name="Hayashi T."/>
            <person name="Kozaki S."/>
        </authorList>
    </citation>
    <scope>NUCLEOTIDE SEQUENCE</scope>
    <source>
        <strain evidence="2">Osaka05</strain>
    </source>
</reference>
<dbReference type="NCBIfam" id="NF033493">
    <property type="entry name" value="MetS_like_NSS"/>
    <property type="match status" value="1"/>
</dbReference>
<sequence>MNKGVVIKMTLSATIFFGIGATVLWGGLLTTIIISMKKDDCSENSKIQN</sequence>
<name>A0A0S6U6X8_CLOBO</name>
<keyword evidence="1" id="KW-0812">Transmembrane</keyword>
<accession>A0A0S6U6X8</accession>
<evidence type="ECO:0000313" key="2">
    <source>
        <dbReference type="EMBL" id="GAE02549.1"/>
    </source>
</evidence>